<dbReference type="PANTHER" id="PTHR42810">
    <property type="entry name" value="PURINE PERMEASE C1399.01C-RELATED"/>
    <property type="match status" value="1"/>
</dbReference>
<evidence type="ECO:0000256" key="2">
    <source>
        <dbReference type="ARBA" id="ARBA00008821"/>
    </source>
</evidence>
<feature type="transmembrane region" description="Helical" evidence="8">
    <location>
        <begin position="144"/>
        <end position="164"/>
    </location>
</feature>
<protein>
    <submittedName>
        <fullName evidence="9">Purine permease</fullName>
    </submittedName>
</protein>
<dbReference type="Proteomes" id="UP000076580">
    <property type="component" value="Chromosome 03"/>
</dbReference>
<evidence type="ECO:0000256" key="1">
    <source>
        <dbReference type="ARBA" id="ARBA00004141"/>
    </source>
</evidence>
<proteinExistence type="inferred from homology"/>
<dbReference type="GO" id="GO:0005886">
    <property type="term" value="C:plasma membrane"/>
    <property type="evidence" value="ECO:0007669"/>
    <property type="project" value="TreeGrafter"/>
</dbReference>
<dbReference type="RefSeq" id="XP_040653739.1">
    <property type="nucleotide sequence ID" value="XM_040803635.1"/>
</dbReference>
<dbReference type="GO" id="GO:0042907">
    <property type="term" value="F:xanthine transmembrane transporter activity"/>
    <property type="evidence" value="ECO:0007669"/>
    <property type="project" value="TreeGrafter"/>
</dbReference>
<dbReference type="AlphaFoldDB" id="A0A151GBA6"/>
<sequence length="595" mass="62792">MDENSAPDAIAPVRAGARAAPAARLAASLRSFVRAFTTRDGLLGTYDYAFLFRPNLPFMTKSKYRSPFFGLDDKMPVVLALLLGLQHALSMLAGVIAPPIILSGRGGANLESDQQQYLVSTALIVSGILSCVQIHRFRVPRTRYYIGTGVLSVVGISFSIIPIAQGAFRQMYANGYCPSGPDGEPLPCPRGYGALVGTASVCALVEVLISFLPPRVLLRLFPPIVTGPTVMLIGVHLIESGFKDWMGGSGPCAHPATAAAAFAKCPSIHAPHALPWGSAEFLGLGFSVFVTIMLCERYGSPIMKSTSVVLGLVVGCIIAGAAGYFDGSGIAAAPVASFIWVKTFPLSIYGPLVIPIMAVFVICATEAVGDITATCDVSNLEMHGPNFESRIQGGLLTDGLNGVAAALMTMTPMSRFAQNNGVIALTRCANRKAGFACCFFLIVMGIFTKLAAALVAIPKPVLGGMTTFLFSAVAVSGMAILVRGVEFNRRTRFILTAGLALGYGATLVPNYFEGVFTYHGGNQALAGFLGAIVLIMETGFAVTAAVCMALNLALPEDMDEDTSFDETEVAAEVVASAKEVEEEGEEERREVRRPS</sequence>
<comment type="subcellular location">
    <subcellularLocation>
        <location evidence="1">Membrane</location>
        <topology evidence="1">Multi-pass membrane protein</topology>
    </subcellularLocation>
</comment>
<dbReference type="GO" id="GO:0000324">
    <property type="term" value="C:fungal-type vacuole"/>
    <property type="evidence" value="ECO:0007669"/>
    <property type="project" value="TreeGrafter"/>
</dbReference>
<evidence type="ECO:0000256" key="3">
    <source>
        <dbReference type="ARBA" id="ARBA00022448"/>
    </source>
</evidence>
<gene>
    <name evidence="9" type="ORF">DCS_06345</name>
</gene>
<accession>A0A151GBA6</accession>
<feature type="transmembrane region" description="Helical" evidence="8">
    <location>
        <begin position="307"/>
        <end position="325"/>
    </location>
</feature>
<feature type="transmembrane region" description="Helical" evidence="8">
    <location>
        <begin position="493"/>
        <end position="512"/>
    </location>
</feature>
<feature type="transmembrane region" description="Helical" evidence="8">
    <location>
        <begin position="524"/>
        <end position="554"/>
    </location>
</feature>
<feature type="transmembrane region" description="Helical" evidence="8">
    <location>
        <begin position="77"/>
        <end position="102"/>
    </location>
</feature>
<evidence type="ECO:0000256" key="7">
    <source>
        <dbReference type="SAM" id="MobiDB-lite"/>
    </source>
</evidence>
<name>A0A151GBA6_DRECN</name>
<organism evidence="9 10">
    <name type="scientific">Drechmeria coniospora</name>
    <name type="common">Nematophagous fungus</name>
    <name type="synonym">Meria coniospora</name>
    <dbReference type="NCBI Taxonomy" id="98403"/>
    <lineage>
        <taxon>Eukaryota</taxon>
        <taxon>Fungi</taxon>
        <taxon>Dikarya</taxon>
        <taxon>Ascomycota</taxon>
        <taxon>Pezizomycotina</taxon>
        <taxon>Sordariomycetes</taxon>
        <taxon>Hypocreomycetidae</taxon>
        <taxon>Hypocreales</taxon>
        <taxon>Ophiocordycipitaceae</taxon>
        <taxon>Drechmeria</taxon>
    </lineage>
</organism>
<feature type="transmembrane region" description="Helical" evidence="8">
    <location>
        <begin position="461"/>
        <end position="481"/>
    </location>
</feature>
<feature type="transmembrane region" description="Helical" evidence="8">
    <location>
        <begin position="276"/>
        <end position="295"/>
    </location>
</feature>
<reference evidence="9 10" key="1">
    <citation type="journal article" date="2016" name="Sci. Rep.">
        <title>Insights into Adaptations to a Near-Obligate Nematode Endoparasitic Lifestyle from the Finished Genome of Drechmeria coniospora.</title>
        <authorList>
            <person name="Zhang L."/>
            <person name="Zhou Z."/>
            <person name="Guo Q."/>
            <person name="Fokkens L."/>
            <person name="Miskei M."/>
            <person name="Pocsi I."/>
            <person name="Zhang W."/>
            <person name="Chen M."/>
            <person name="Wang L."/>
            <person name="Sun Y."/>
            <person name="Donzelli B.G."/>
            <person name="Gibson D.M."/>
            <person name="Nelson D.R."/>
            <person name="Luo J.G."/>
            <person name="Rep M."/>
            <person name="Liu H."/>
            <person name="Yang S."/>
            <person name="Wang J."/>
            <person name="Krasnoff S.B."/>
            <person name="Xu Y."/>
            <person name="Molnar I."/>
            <person name="Lin M."/>
        </authorList>
    </citation>
    <scope>NUCLEOTIDE SEQUENCE [LARGE SCALE GENOMIC DNA]</scope>
    <source>
        <strain evidence="9 10">ARSEF 6962</strain>
    </source>
</reference>
<dbReference type="InterPro" id="IPR006042">
    <property type="entry name" value="Xan_ur_permease"/>
</dbReference>
<keyword evidence="10" id="KW-1185">Reference proteome</keyword>
<evidence type="ECO:0000256" key="8">
    <source>
        <dbReference type="SAM" id="Phobius"/>
    </source>
</evidence>
<evidence type="ECO:0000256" key="4">
    <source>
        <dbReference type="ARBA" id="ARBA00022692"/>
    </source>
</evidence>
<keyword evidence="5 8" id="KW-1133">Transmembrane helix</keyword>
<feature type="transmembrane region" description="Helical" evidence="8">
    <location>
        <begin position="191"/>
        <end position="209"/>
    </location>
</feature>
<dbReference type="PROSITE" id="PS01116">
    <property type="entry name" value="XANTH_URACIL_PERMASE"/>
    <property type="match status" value="1"/>
</dbReference>
<evidence type="ECO:0000313" key="10">
    <source>
        <dbReference type="Proteomes" id="UP000076580"/>
    </source>
</evidence>
<dbReference type="InParanoid" id="A0A151GBA6"/>
<dbReference type="NCBIfam" id="TIGR00801">
    <property type="entry name" value="ncs2"/>
    <property type="match status" value="1"/>
</dbReference>
<keyword evidence="3" id="KW-0813">Transport</keyword>
<comment type="caution">
    <text evidence="9">The sequence shown here is derived from an EMBL/GenBank/DDBJ whole genome shotgun (WGS) entry which is preliminary data.</text>
</comment>
<comment type="similarity">
    <text evidence="2">Belongs to the nucleobase:cation symporter-2 (NCS2) (TC 2.A.40) family.</text>
</comment>
<feature type="transmembrane region" description="Helical" evidence="8">
    <location>
        <begin position="114"/>
        <end position="132"/>
    </location>
</feature>
<feature type="region of interest" description="Disordered" evidence="7">
    <location>
        <begin position="576"/>
        <end position="595"/>
    </location>
</feature>
<dbReference type="InterPro" id="IPR006043">
    <property type="entry name" value="NCS2"/>
</dbReference>
<dbReference type="Pfam" id="PF00860">
    <property type="entry name" value="Xan_ur_permease"/>
    <property type="match status" value="1"/>
</dbReference>
<keyword evidence="6 8" id="KW-0472">Membrane</keyword>
<feature type="transmembrane region" description="Helical" evidence="8">
    <location>
        <begin position="345"/>
        <end position="364"/>
    </location>
</feature>
<feature type="compositionally biased region" description="Basic and acidic residues" evidence="7">
    <location>
        <begin position="586"/>
        <end position="595"/>
    </location>
</feature>
<dbReference type="PANTHER" id="PTHR42810:SF2">
    <property type="entry name" value="PURINE PERMEASE C1399.01C-RELATED"/>
    <property type="match status" value="1"/>
</dbReference>
<evidence type="ECO:0000256" key="6">
    <source>
        <dbReference type="ARBA" id="ARBA00023136"/>
    </source>
</evidence>
<dbReference type="EMBL" id="LAYC01000003">
    <property type="protein sequence ID" value="KYK54387.1"/>
    <property type="molecule type" value="Genomic_DNA"/>
</dbReference>
<feature type="transmembrane region" description="Helical" evidence="8">
    <location>
        <begin position="216"/>
        <end position="238"/>
    </location>
</feature>
<keyword evidence="4 8" id="KW-0812">Transmembrane</keyword>
<evidence type="ECO:0000256" key="5">
    <source>
        <dbReference type="ARBA" id="ARBA00022989"/>
    </source>
</evidence>
<dbReference type="STRING" id="98403.A0A151GBA6"/>
<feature type="transmembrane region" description="Helical" evidence="8">
    <location>
        <begin position="433"/>
        <end position="455"/>
    </location>
</feature>
<evidence type="ECO:0000313" key="9">
    <source>
        <dbReference type="EMBL" id="KYK54387.1"/>
    </source>
</evidence>
<dbReference type="GeneID" id="63718988"/>